<proteinExistence type="predicted"/>
<organism evidence="3 4">
    <name type="scientific">Enhydrobacter aerosaccus</name>
    <dbReference type="NCBI Taxonomy" id="225324"/>
    <lineage>
        <taxon>Bacteria</taxon>
        <taxon>Pseudomonadati</taxon>
        <taxon>Pseudomonadota</taxon>
        <taxon>Alphaproteobacteria</taxon>
        <taxon>Hyphomicrobiales</taxon>
        <taxon>Enhydrobacter</taxon>
    </lineage>
</organism>
<dbReference type="Gene3D" id="3.10.450.50">
    <property type="match status" value="1"/>
</dbReference>
<gene>
    <name evidence="3" type="ORF">SAMN02745126_05019</name>
</gene>
<name>A0A1T4SRG6_9HYPH</name>
<keyword evidence="4" id="KW-1185">Reference proteome</keyword>
<keyword evidence="1" id="KW-0732">Signal</keyword>
<dbReference type="PROSITE" id="PS51318">
    <property type="entry name" value="TAT"/>
    <property type="match status" value="1"/>
</dbReference>
<sequence length="152" mass="16056">MTISRRHLAAAAFLASGAATLGATPTFAQSSPDTAAVAEAVIELTKAMLAADKSKLESLVVDQLSYGHSSGVVQDKATFVDVIASKKTIYKAINLSNQTVVIAGANAIVRHNWMGESGNGDGNWSVSKLGILQVWQKQGSNWKLLARQAFKV</sequence>
<dbReference type="Proteomes" id="UP000190092">
    <property type="component" value="Unassembled WGS sequence"/>
</dbReference>
<evidence type="ECO:0000313" key="4">
    <source>
        <dbReference type="Proteomes" id="UP000190092"/>
    </source>
</evidence>
<dbReference type="AlphaFoldDB" id="A0A1T4SRG6"/>
<dbReference type="EMBL" id="FUWJ01000009">
    <property type="protein sequence ID" value="SKA30763.1"/>
    <property type="molecule type" value="Genomic_DNA"/>
</dbReference>
<dbReference type="OrthoDB" id="5383110at2"/>
<dbReference type="InterPro" id="IPR032710">
    <property type="entry name" value="NTF2-like_dom_sf"/>
</dbReference>
<feature type="signal peptide" evidence="1">
    <location>
        <begin position="1"/>
        <end position="28"/>
    </location>
</feature>
<dbReference type="RefSeq" id="WP_085936769.1">
    <property type="nucleotide sequence ID" value="NZ_FUWJ01000009.1"/>
</dbReference>
<evidence type="ECO:0000259" key="2">
    <source>
        <dbReference type="Pfam" id="PF14534"/>
    </source>
</evidence>
<dbReference type="SUPFAM" id="SSF54427">
    <property type="entry name" value="NTF2-like"/>
    <property type="match status" value="1"/>
</dbReference>
<dbReference type="STRING" id="225324.SAMN02745126_05019"/>
<evidence type="ECO:0000256" key="1">
    <source>
        <dbReference type="SAM" id="SignalP"/>
    </source>
</evidence>
<evidence type="ECO:0000313" key="3">
    <source>
        <dbReference type="EMBL" id="SKA30763.1"/>
    </source>
</evidence>
<dbReference type="InterPro" id="IPR027843">
    <property type="entry name" value="DUF4440"/>
</dbReference>
<reference evidence="4" key="1">
    <citation type="submission" date="2017-02" db="EMBL/GenBank/DDBJ databases">
        <authorList>
            <person name="Varghese N."/>
            <person name="Submissions S."/>
        </authorList>
    </citation>
    <scope>NUCLEOTIDE SEQUENCE [LARGE SCALE GENOMIC DNA]</scope>
    <source>
        <strain evidence="4">ATCC 27094</strain>
    </source>
</reference>
<feature type="chain" id="PRO_5012142857" description="DUF4440 domain-containing protein" evidence="1">
    <location>
        <begin position="29"/>
        <end position="152"/>
    </location>
</feature>
<dbReference type="InterPro" id="IPR006311">
    <property type="entry name" value="TAT_signal"/>
</dbReference>
<feature type="domain" description="DUF4440" evidence="2">
    <location>
        <begin position="38"/>
        <end position="144"/>
    </location>
</feature>
<protein>
    <recommendedName>
        <fullName evidence="2">DUF4440 domain-containing protein</fullName>
    </recommendedName>
</protein>
<dbReference type="Pfam" id="PF14534">
    <property type="entry name" value="DUF4440"/>
    <property type="match status" value="1"/>
</dbReference>
<accession>A0A1T4SRG6</accession>